<feature type="transmembrane region" description="Helical" evidence="7">
    <location>
        <begin position="290"/>
        <end position="316"/>
    </location>
</feature>
<dbReference type="Pfam" id="PF07690">
    <property type="entry name" value="MFS_1"/>
    <property type="match status" value="1"/>
</dbReference>
<keyword evidence="2" id="KW-1003">Cell membrane</keyword>
<keyword evidence="3 7" id="KW-0812">Transmembrane</keyword>
<evidence type="ECO:0000256" key="1">
    <source>
        <dbReference type="ARBA" id="ARBA00004651"/>
    </source>
</evidence>
<gene>
    <name evidence="8" type="ORF">ACFFRO_10960</name>
</gene>
<dbReference type="PANTHER" id="PTHR23513">
    <property type="entry name" value="INTEGRAL MEMBRANE EFFLUX PROTEIN-RELATED"/>
    <property type="match status" value="1"/>
</dbReference>
<accession>A0ABV5VCT9</accession>
<feature type="transmembrane region" description="Helical" evidence="7">
    <location>
        <begin position="108"/>
        <end position="127"/>
    </location>
</feature>
<sequence>MAAAKSPQGATGIGGVGGSKASRGSSRGGGSGRFLGSVRSVGRALHFPVTGAARGIRKATHAHGAGESGLGQLIELHGVNGAGDVMITVALASTVFFSVPTDEARGRVALYLAITMAPFTVLAPVIGPLLDRLPHGRRAAMAGSMLARALLALVLSGAVVSGGLELYPAALGVLVASKAYGVVRSAVVPRLLPPRISLVKANSRVTLGGLLATGVAAPIAGGLQAIGARWPLYGAFVIFIAGMFLSFRLPHKVDSAKGEDTALLAADERHLHGPHRQPVKRPGLRTVGPAVTHALAANASIRCLTGFLIFFLAFLLREHPITGQSAAVSLGMVAVAAGAGNALGTSVGAWLRSRAPEIIIVTVVAGVMTAAIVAAVFFGAVLVACLAAVAGFAQALAKLSLDALIQRDVPELVRTSAFARSETLLQMAWVFGGAIGIVMPLNGTLGLSVGAAIVAAGWLTTVRGLVASARHGGSARARVA</sequence>
<dbReference type="EMBL" id="JBHMAR010000009">
    <property type="protein sequence ID" value="MFB9735650.1"/>
    <property type="molecule type" value="Genomic_DNA"/>
</dbReference>
<dbReference type="InterPro" id="IPR036259">
    <property type="entry name" value="MFS_trans_sf"/>
</dbReference>
<feature type="transmembrane region" description="Helical" evidence="7">
    <location>
        <begin position="204"/>
        <end position="226"/>
    </location>
</feature>
<keyword evidence="5 7" id="KW-0472">Membrane</keyword>
<dbReference type="SUPFAM" id="SSF103473">
    <property type="entry name" value="MFS general substrate transporter"/>
    <property type="match status" value="1"/>
</dbReference>
<feature type="transmembrane region" description="Helical" evidence="7">
    <location>
        <begin position="445"/>
        <end position="466"/>
    </location>
</feature>
<protein>
    <submittedName>
        <fullName evidence="8">MFS transporter</fullName>
    </submittedName>
</protein>
<feature type="region of interest" description="Disordered" evidence="6">
    <location>
        <begin position="1"/>
        <end position="32"/>
    </location>
</feature>
<dbReference type="PANTHER" id="PTHR23513:SF18">
    <property type="entry name" value="INTEGRAL MEMBRANE PROTEIN"/>
    <property type="match status" value="1"/>
</dbReference>
<evidence type="ECO:0000256" key="4">
    <source>
        <dbReference type="ARBA" id="ARBA00022989"/>
    </source>
</evidence>
<evidence type="ECO:0000313" key="9">
    <source>
        <dbReference type="Proteomes" id="UP001589703"/>
    </source>
</evidence>
<feature type="transmembrane region" description="Helical" evidence="7">
    <location>
        <begin position="328"/>
        <end position="351"/>
    </location>
</feature>
<dbReference type="RefSeq" id="WP_356759079.1">
    <property type="nucleotide sequence ID" value="NZ_JBHMAR010000009.1"/>
</dbReference>
<dbReference type="Proteomes" id="UP001589703">
    <property type="component" value="Unassembled WGS sequence"/>
</dbReference>
<evidence type="ECO:0000256" key="2">
    <source>
        <dbReference type="ARBA" id="ARBA00022475"/>
    </source>
</evidence>
<evidence type="ECO:0000256" key="5">
    <source>
        <dbReference type="ARBA" id="ARBA00023136"/>
    </source>
</evidence>
<evidence type="ECO:0000256" key="3">
    <source>
        <dbReference type="ARBA" id="ARBA00022692"/>
    </source>
</evidence>
<dbReference type="InterPro" id="IPR011701">
    <property type="entry name" value="MFS"/>
</dbReference>
<keyword evidence="4 7" id="KW-1133">Transmembrane helix</keyword>
<evidence type="ECO:0000256" key="6">
    <source>
        <dbReference type="SAM" id="MobiDB-lite"/>
    </source>
</evidence>
<comment type="subcellular location">
    <subcellularLocation>
        <location evidence="1">Cell membrane</location>
        <topology evidence="1">Multi-pass membrane protein</topology>
    </subcellularLocation>
</comment>
<keyword evidence="9" id="KW-1185">Reference proteome</keyword>
<feature type="transmembrane region" description="Helical" evidence="7">
    <location>
        <begin position="139"/>
        <end position="160"/>
    </location>
</feature>
<proteinExistence type="predicted"/>
<evidence type="ECO:0000256" key="7">
    <source>
        <dbReference type="SAM" id="Phobius"/>
    </source>
</evidence>
<dbReference type="Gene3D" id="1.20.1250.20">
    <property type="entry name" value="MFS general substrate transporter like domains"/>
    <property type="match status" value="1"/>
</dbReference>
<evidence type="ECO:0000313" key="8">
    <source>
        <dbReference type="EMBL" id="MFB9735650.1"/>
    </source>
</evidence>
<feature type="transmembrane region" description="Helical" evidence="7">
    <location>
        <begin position="232"/>
        <end position="249"/>
    </location>
</feature>
<reference evidence="8 9" key="1">
    <citation type="submission" date="2024-09" db="EMBL/GenBank/DDBJ databases">
        <authorList>
            <person name="Sun Q."/>
            <person name="Mori K."/>
        </authorList>
    </citation>
    <scope>NUCLEOTIDE SEQUENCE [LARGE SCALE GENOMIC DNA]</scope>
    <source>
        <strain evidence="8 9">JCM 10918</strain>
    </source>
</reference>
<comment type="caution">
    <text evidence="8">The sequence shown here is derived from an EMBL/GenBank/DDBJ whole genome shotgun (WGS) entry which is preliminary data.</text>
</comment>
<feature type="transmembrane region" description="Helical" evidence="7">
    <location>
        <begin position="358"/>
        <end position="380"/>
    </location>
</feature>
<organism evidence="8 9">
    <name type="scientific">Streptomyces thermocoprophilus</name>
    <dbReference type="NCBI Taxonomy" id="78356"/>
    <lineage>
        <taxon>Bacteria</taxon>
        <taxon>Bacillati</taxon>
        <taxon>Actinomycetota</taxon>
        <taxon>Actinomycetes</taxon>
        <taxon>Kitasatosporales</taxon>
        <taxon>Streptomycetaceae</taxon>
        <taxon>Streptomyces</taxon>
    </lineage>
</organism>
<name>A0ABV5VCT9_9ACTN</name>